<feature type="domain" description="GFO/IDH/MocA-like oxidoreductase" evidence="4">
    <location>
        <begin position="153"/>
        <end position="300"/>
    </location>
</feature>
<dbReference type="SUPFAM" id="SSF55347">
    <property type="entry name" value="Glyceraldehyde-3-phosphate dehydrogenase-like, C-terminal domain"/>
    <property type="match status" value="1"/>
</dbReference>
<dbReference type="SUPFAM" id="SSF51735">
    <property type="entry name" value="NAD(P)-binding Rossmann-fold domains"/>
    <property type="match status" value="1"/>
</dbReference>
<keyword evidence="6" id="KW-1185">Reference proteome</keyword>
<evidence type="ECO:0000256" key="2">
    <source>
        <dbReference type="ARBA" id="ARBA00023002"/>
    </source>
</evidence>
<dbReference type="GO" id="GO:0000166">
    <property type="term" value="F:nucleotide binding"/>
    <property type="evidence" value="ECO:0007669"/>
    <property type="project" value="InterPro"/>
</dbReference>
<dbReference type="PATRIC" id="fig|47853.6.peg.2395"/>
<feature type="domain" description="Gfo/Idh/MocA-like oxidoreductase N-terminal" evidence="3">
    <location>
        <begin position="19"/>
        <end position="135"/>
    </location>
</feature>
<gene>
    <name evidence="5" type="ORF">TK50_11305</name>
</gene>
<dbReference type="GO" id="GO:0016491">
    <property type="term" value="F:oxidoreductase activity"/>
    <property type="evidence" value="ECO:0007669"/>
    <property type="project" value="UniProtKB-KW"/>
</dbReference>
<evidence type="ECO:0000313" key="6">
    <source>
        <dbReference type="Proteomes" id="UP000032254"/>
    </source>
</evidence>
<dbReference type="InterPro" id="IPR055170">
    <property type="entry name" value="GFO_IDH_MocA-like_dom"/>
</dbReference>
<dbReference type="Proteomes" id="UP000032254">
    <property type="component" value="Unassembled WGS sequence"/>
</dbReference>
<organism evidence="5 6">
    <name type="scientific">Micromonospora haikouensis</name>
    <dbReference type="NCBI Taxonomy" id="686309"/>
    <lineage>
        <taxon>Bacteria</taxon>
        <taxon>Bacillati</taxon>
        <taxon>Actinomycetota</taxon>
        <taxon>Actinomycetes</taxon>
        <taxon>Micromonosporales</taxon>
        <taxon>Micromonosporaceae</taxon>
        <taxon>Micromonospora</taxon>
    </lineage>
</organism>
<proteinExistence type="inferred from homology"/>
<dbReference type="Gene3D" id="3.40.50.720">
    <property type="entry name" value="NAD(P)-binding Rossmann-like Domain"/>
    <property type="match status" value="1"/>
</dbReference>
<reference evidence="5 6" key="1">
    <citation type="submission" date="2015-01" db="EMBL/GenBank/DDBJ databases">
        <title>Sequencing and annotation of Micromonospora carbonacea strain JXNU-1 genome.</title>
        <authorList>
            <person name="Long Z."/>
            <person name="Huang Y."/>
            <person name="Jiang Y."/>
        </authorList>
    </citation>
    <scope>NUCLEOTIDE SEQUENCE [LARGE SCALE GENOMIC DNA]</scope>
    <source>
        <strain evidence="5 6">JXNU-1</strain>
    </source>
</reference>
<dbReference type="InterPro" id="IPR000683">
    <property type="entry name" value="Gfo/Idh/MocA-like_OxRdtase_N"/>
</dbReference>
<protein>
    <submittedName>
        <fullName evidence="5">Oxidoreductase</fullName>
    </submittedName>
</protein>
<comment type="caution">
    <text evidence="5">The sequence shown here is derived from an EMBL/GenBank/DDBJ whole genome shotgun (WGS) entry which is preliminary data.</text>
</comment>
<evidence type="ECO:0000259" key="3">
    <source>
        <dbReference type="Pfam" id="PF01408"/>
    </source>
</evidence>
<dbReference type="Pfam" id="PF01408">
    <property type="entry name" value="GFO_IDH_MocA"/>
    <property type="match status" value="1"/>
</dbReference>
<dbReference type="InterPro" id="IPR036291">
    <property type="entry name" value="NAD(P)-bd_dom_sf"/>
</dbReference>
<dbReference type="OrthoDB" id="256869at2"/>
<dbReference type="RefSeq" id="WP_043962701.1">
    <property type="nucleotide sequence ID" value="NZ_JBEZEN010000009.1"/>
</dbReference>
<dbReference type="GeneID" id="301304715"/>
<keyword evidence="2" id="KW-0560">Oxidoreductase</keyword>
<dbReference type="Gene3D" id="3.30.360.10">
    <property type="entry name" value="Dihydrodipicolinate Reductase, domain 2"/>
    <property type="match status" value="1"/>
</dbReference>
<dbReference type="AlphaFoldDB" id="A0A0D0V4P6"/>
<dbReference type="InterPro" id="IPR051317">
    <property type="entry name" value="Gfo/Idh/MocA_oxidoreduct"/>
</dbReference>
<name>A0A0D0V4P6_9ACTN</name>
<sequence>MTTPPPAVSGVAVPPGGPIRVAVVGLGWAGREIWLPRLAAHPAFEVTALVDPQPAVREAARDTHAVPFAYADVDDLPAGAADLVVVAVPNHLHAAVAARLLRRGVPVFLEKPVCLSSAEAALLADAERAGGAVLLAGSAARWRADVRALADAAAELGPIRHVDVAWVRARGVPDAGGWFTRRDLSGGGALVDLGWHLLDTVLPLLGPATRITHAVGSVSADFVNDTAAHAVWRDPAGSAAAAGALRGDGSVGGSRGDVEDTARGFLLTADGASVAVHACWASHEALDRTTITVQGAAGTATLRCTFGFSPNREPTPVLTRTRDGETVALPLPAEPIGTEYDRQLDALPGLLAAPASRGAAVAEAHRTIDIIERIYRTARPTEPEREHALAGQRDR</sequence>
<evidence type="ECO:0000256" key="1">
    <source>
        <dbReference type="ARBA" id="ARBA00010928"/>
    </source>
</evidence>
<dbReference type="Pfam" id="PF22725">
    <property type="entry name" value="GFO_IDH_MocA_C3"/>
    <property type="match status" value="1"/>
</dbReference>
<dbReference type="PANTHER" id="PTHR43708:SF5">
    <property type="entry name" value="CONSERVED EXPRESSED OXIDOREDUCTASE (EUROFUNG)-RELATED"/>
    <property type="match status" value="1"/>
</dbReference>
<evidence type="ECO:0000313" key="5">
    <source>
        <dbReference type="EMBL" id="KIR65877.1"/>
    </source>
</evidence>
<accession>A0A0D0V4P6</accession>
<comment type="similarity">
    <text evidence="1">Belongs to the Gfo/Idh/MocA family.</text>
</comment>
<dbReference type="PANTHER" id="PTHR43708">
    <property type="entry name" value="CONSERVED EXPRESSED OXIDOREDUCTASE (EUROFUNG)"/>
    <property type="match status" value="1"/>
</dbReference>
<evidence type="ECO:0000259" key="4">
    <source>
        <dbReference type="Pfam" id="PF22725"/>
    </source>
</evidence>
<dbReference type="EMBL" id="JXSX01000001">
    <property type="protein sequence ID" value="KIR65877.1"/>
    <property type="molecule type" value="Genomic_DNA"/>
</dbReference>